<gene>
    <name evidence="1" type="ORF">PRUPE_2G102600</name>
</gene>
<accession>A0A251QDZ2</accession>
<evidence type="ECO:0000313" key="2">
    <source>
        <dbReference type="Proteomes" id="UP000006882"/>
    </source>
</evidence>
<dbReference type="Gramene" id="ONI22029">
    <property type="protein sequence ID" value="ONI22029"/>
    <property type="gene ID" value="PRUPE_2G102600"/>
</dbReference>
<reference evidence="1 2" key="1">
    <citation type="journal article" date="2013" name="Nat. Genet.">
        <title>The high-quality draft genome of peach (Prunus persica) identifies unique patterns of genetic diversity, domestication and genome evolution.</title>
        <authorList>
            <consortium name="International Peach Genome Initiative"/>
            <person name="Verde I."/>
            <person name="Abbott A.G."/>
            <person name="Scalabrin S."/>
            <person name="Jung S."/>
            <person name="Shu S."/>
            <person name="Marroni F."/>
            <person name="Zhebentyayeva T."/>
            <person name="Dettori M.T."/>
            <person name="Grimwood J."/>
            <person name="Cattonaro F."/>
            <person name="Zuccolo A."/>
            <person name="Rossini L."/>
            <person name="Jenkins J."/>
            <person name="Vendramin E."/>
            <person name="Meisel L.A."/>
            <person name="Decroocq V."/>
            <person name="Sosinski B."/>
            <person name="Prochnik S."/>
            <person name="Mitros T."/>
            <person name="Policriti A."/>
            <person name="Cipriani G."/>
            <person name="Dondini L."/>
            <person name="Ficklin S."/>
            <person name="Goodstein D.M."/>
            <person name="Xuan P."/>
            <person name="Del Fabbro C."/>
            <person name="Aramini V."/>
            <person name="Copetti D."/>
            <person name="Gonzalez S."/>
            <person name="Horner D.S."/>
            <person name="Falchi R."/>
            <person name="Lucas S."/>
            <person name="Mica E."/>
            <person name="Maldonado J."/>
            <person name="Lazzari B."/>
            <person name="Bielenberg D."/>
            <person name="Pirona R."/>
            <person name="Miculan M."/>
            <person name="Barakat A."/>
            <person name="Testolin R."/>
            <person name="Stella A."/>
            <person name="Tartarini S."/>
            <person name="Tonutti P."/>
            <person name="Arus P."/>
            <person name="Orellana A."/>
            <person name="Wells C."/>
            <person name="Main D."/>
            <person name="Vizzotto G."/>
            <person name="Silva H."/>
            <person name="Salamini F."/>
            <person name="Schmutz J."/>
            <person name="Morgante M."/>
            <person name="Rokhsar D.S."/>
        </authorList>
    </citation>
    <scope>NUCLEOTIDE SEQUENCE [LARGE SCALE GENOMIC DNA]</scope>
    <source>
        <strain evidence="2">cv. Nemared</strain>
    </source>
</reference>
<dbReference type="Proteomes" id="UP000006882">
    <property type="component" value="Chromosome G2"/>
</dbReference>
<organism evidence="1 2">
    <name type="scientific">Prunus persica</name>
    <name type="common">Peach</name>
    <name type="synonym">Amygdalus persica</name>
    <dbReference type="NCBI Taxonomy" id="3760"/>
    <lineage>
        <taxon>Eukaryota</taxon>
        <taxon>Viridiplantae</taxon>
        <taxon>Streptophyta</taxon>
        <taxon>Embryophyta</taxon>
        <taxon>Tracheophyta</taxon>
        <taxon>Spermatophyta</taxon>
        <taxon>Magnoliopsida</taxon>
        <taxon>eudicotyledons</taxon>
        <taxon>Gunneridae</taxon>
        <taxon>Pentapetalae</taxon>
        <taxon>rosids</taxon>
        <taxon>fabids</taxon>
        <taxon>Rosales</taxon>
        <taxon>Rosaceae</taxon>
        <taxon>Amygdaloideae</taxon>
        <taxon>Amygdaleae</taxon>
        <taxon>Prunus</taxon>
    </lineage>
</organism>
<proteinExistence type="predicted"/>
<dbReference type="EMBL" id="CM007652">
    <property type="protein sequence ID" value="ONI22029.1"/>
    <property type="molecule type" value="Genomic_DNA"/>
</dbReference>
<keyword evidence="2" id="KW-1185">Reference proteome</keyword>
<name>A0A251QDZ2_PRUPE</name>
<dbReference type="AlphaFoldDB" id="A0A251QDZ2"/>
<evidence type="ECO:0000313" key="1">
    <source>
        <dbReference type="EMBL" id="ONI22029.1"/>
    </source>
</evidence>
<protein>
    <submittedName>
        <fullName evidence="1">Uncharacterized protein</fullName>
    </submittedName>
</protein>
<sequence length="131" mass="15073">MVLKTPNGNSWEIFNTTIATDQLRYASNQLPLNSDEERKLENNFLNIGVHIDVDSDDDGINLKIDHEKSLEAFSTSKEMYSIEECIRLVEEMVDIDNDTFNKMLEKIVLIEWRKIFVTMSDAMRKAGLASL</sequence>